<sequence>MGNHNVYLAAICFLFLAKGSSARGFNLKIDEPNTGVDRRQENVPDKDVKDLLFAILDKNQDKKLSVQEFYLLNSWAEVSSNFGDIYHKFWSGRESSITQSAFDMRCALVLVAAVSVVSTKGARVLDDKGDMFTSVKRALASSDFDVLDLLFKYGDEDESDSLEYSEVMELFCGRIFSVNINDILASIMKQDKDGNNSIDRDEWRSIAFTKEELKTFDRSPYITILA</sequence>
<dbReference type="SUPFAM" id="SSF47473">
    <property type="entry name" value="EF-hand"/>
    <property type="match status" value="1"/>
</dbReference>
<dbReference type="EMBL" id="JH818105">
    <property type="protein sequence ID" value="EKC32101.1"/>
    <property type="molecule type" value="Genomic_DNA"/>
</dbReference>
<dbReference type="GO" id="GO:0005509">
    <property type="term" value="F:calcium ion binding"/>
    <property type="evidence" value="ECO:0007669"/>
    <property type="project" value="InterPro"/>
</dbReference>
<dbReference type="InterPro" id="IPR002048">
    <property type="entry name" value="EF_hand_dom"/>
</dbReference>
<dbReference type="InParanoid" id="K1RDD9"/>
<reference evidence="1" key="1">
    <citation type="journal article" date="2012" name="Nature">
        <title>The oyster genome reveals stress adaptation and complexity of shell formation.</title>
        <authorList>
            <person name="Zhang G."/>
            <person name="Fang X."/>
            <person name="Guo X."/>
            <person name="Li L."/>
            <person name="Luo R."/>
            <person name="Xu F."/>
            <person name="Yang P."/>
            <person name="Zhang L."/>
            <person name="Wang X."/>
            <person name="Qi H."/>
            <person name="Xiong Z."/>
            <person name="Que H."/>
            <person name="Xie Y."/>
            <person name="Holland P.W."/>
            <person name="Paps J."/>
            <person name="Zhu Y."/>
            <person name="Wu F."/>
            <person name="Chen Y."/>
            <person name="Wang J."/>
            <person name="Peng C."/>
            <person name="Meng J."/>
            <person name="Yang L."/>
            <person name="Liu J."/>
            <person name="Wen B."/>
            <person name="Zhang N."/>
            <person name="Huang Z."/>
            <person name="Zhu Q."/>
            <person name="Feng Y."/>
            <person name="Mount A."/>
            <person name="Hedgecock D."/>
            <person name="Xu Z."/>
            <person name="Liu Y."/>
            <person name="Domazet-Loso T."/>
            <person name="Du Y."/>
            <person name="Sun X."/>
            <person name="Zhang S."/>
            <person name="Liu B."/>
            <person name="Cheng P."/>
            <person name="Jiang X."/>
            <person name="Li J."/>
            <person name="Fan D."/>
            <person name="Wang W."/>
            <person name="Fu W."/>
            <person name="Wang T."/>
            <person name="Wang B."/>
            <person name="Zhang J."/>
            <person name="Peng Z."/>
            <person name="Li Y."/>
            <person name="Li N."/>
            <person name="Wang J."/>
            <person name="Chen M."/>
            <person name="He Y."/>
            <person name="Tan F."/>
            <person name="Song X."/>
            <person name="Zheng Q."/>
            <person name="Huang R."/>
            <person name="Yang H."/>
            <person name="Du X."/>
            <person name="Chen L."/>
            <person name="Yang M."/>
            <person name="Gaffney P.M."/>
            <person name="Wang S."/>
            <person name="Luo L."/>
            <person name="She Z."/>
            <person name="Ming Y."/>
            <person name="Huang W."/>
            <person name="Zhang S."/>
            <person name="Huang B."/>
            <person name="Zhang Y."/>
            <person name="Qu T."/>
            <person name="Ni P."/>
            <person name="Miao G."/>
            <person name="Wang J."/>
            <person name="Wang Q."/>
            <person name="Steinberg C.E."/>
            <person name="Wang H."/>
            <person name="Li N."/>
            <person name="Qian L."/>
            <person name="Zhang G."/>
            <person name="Li Y."/>
            <person name="Yang H."/>
            <person name="Liu X."/>
            <person name="Wang J."/>
            <person name="Yin Y."/>
            <person name="Wang J."/>
        </authorList>
    </citation>
    <scope>NUCLEOTIDE SEQUENCE [LARGE SCALE GENOMIC DNA]</scope>
    <source>
        <strain evidence="1">05x7-T-G4-1.051#20</strain>
    </source>
</reference>
<proteinExistence type="predicted"/>
<dbReference type="Gene3D" id="1.10.238.10">
    <property type="entry name" value="EF-hand"/>
    <property type="match status" value="1"/>
</dbReference>
<evidence type="ECO:0000313" key="1">
    <source>
        <dbReference type="EMBL" id="EKC32101.1"/>
    </source>
</evidence>
<dbReference type="PROSITE" id="PS00018">
    <property type="entry name" value="EF_HAND_1"/>
    <property type="match status" value="3"/>
</dbReference>
<dbReference type="InterPro" id="IPR018247">
    <property type="entry name" value="EF_Hand_1_Ca_BS"/>
</dbReference>
<accession>K1RDD9</accession>
<dbReference type="InterPro" id="IPR011992">
    <property type="entry name" value="EF-hand-dom_pair"/>
</dbReference>
<dbReference type="HOGENOM" id="CLU_1225856_0_0_1"/>
<name>K1RDD9_MAGGI</name>
<dbReference type="PROSITE" id="PS50222">
    <property type="entry name" value="EF_HAND_2"/>
    <property type="match status" value="1"/>
</dbReference>
<organism evidence="1">
    <name type="scientific">Magallana gigas</name>
    <name type="common">Pacific oyster</name>
    <name type="synonym">Crassostrea gigas</name>
    <dbReference type="NCBI Taxonomy" id="29159"/>
    <lineage>
        <taxon>Eukaryota</taxon>
        <taxon>Metazoa</taxon>
        <taxon>Spiralia</taxon>
        <taxon>Lophotrochozoa</taxon>
        <taxon>Mollusca</taxon>
        <taxon>Bivalvia</taxon>
        <taxon>Autobranchia</taxon>
        <taxon>Pteriomorphia</taxon>
        <taxon>Ostreida</taxon>
        <taxon>Ostreoidea</taxon>
        <taxon>Ostreidae</taxon>
        <taxon>Magallana</taxon>
    </lineage>
</organism>
<dbReference type="AlphaFoldDB" id="K1RDD9"/>
<protein>
    <submittedName>
        <fullName evidence="1">Uncharacterized protein</fullName>
    </submittedName>
</protein>
<gene>
    <name evidence="1" type="ORF">CGI_10025191</name>
</gene>